<evidence type="ECO:0000313" key="3">
    <source>
        <dbReference type="Proteomes" id="UP000000822"/>
    </source>
</evidence>
<dbReference type="Proteomes" id="UP000000822">
    <property type="component" value="Chromosome"/>
</dbReference>
<dbReference type="NCBIfam" id="TIGR02530">
    <property type="entry name" value="flg_new"/>
    <property type="match status" value="1"/>
</dbReference>
<reference evidence="2 3" key="1">
    <citation type="journal article" date="2001" name="FEMS Microbiol. Lett.">
        <title>Oceanobacillus iheyensis gen. nov., sp. nov., a deep-sea extremely halotolerant and alkaliphilic species isolated from a depth of 1050 m on the Iheya Ridge.</title>
        <authorList>
            <person name="Lu J."/>
            <person name="Nogi Y."/>
            <person name="Takami H."/>
        </authorList>
    </citation>
    <scope>NUCLEOTIDE SEQUENCE [LARGE SCALE GENOMIC DNA]</scope>
    <source>
        <strain evidence="3">DSM 14371 / CIP 107618 / JCM 11309 / KCTC 3954 / HTE831</strain>
    </source>
</reference>
<organism evidence="2 3">
    <name type="scientific">Oceanobacillus iheyensis (strain DSM 14371 / CIP 107618 / JCM 11309 / KCTC 3954 / HTE831)</name>
    <dbReference type="NCBI Taxonomy" id="221109"/>
    <lineage>
        <taxon>Bacteria</taxon>
        <taxon>Bacillati</taxon>
        <taxon>Bacillota</taxon>
        <taxon>Bacilli</taxon>
        <taxon>Bacillales</taxon>
        <taxon>Bacillaceae</taxon>
        <taxon>Oceanobacillus</taxon>
    </lineage>
</organism>
<reference evidence="2 3" key="2">
    <citation type="journal article" date="2002" name="Nucleic Acids Res.">
        <title>Genome sequence of Oceanobacillus iheyensis isolated from the Iheya Ridge and its unexpected adaptive capabilities to extreme environments.</title>
        <authorList>
            <person name="Takami H."/>
            <person name="Takaki Y."/>
            <person name="Uchiyama I."/>
        </authorList>
    </citation>
    <scope>NUCLEOTIDE SEQUENCE [LARGE SCALE GENOMIC DNA]</scope>
    <source>
        <strain evidence="3">DSM 14371 / CIP 107618 / JCM 11309 / KCTC 3954 / HTE831</strain>
    </source>
</reference>
<dbReference type="Pfam" id="PF12611">
    <property type="entry name" value="Flagellar_put"/>
    <property type="match status" value="1"/>
</dbReference>
<protein>
    <submittedName>
        <fullName evidence="2">Hypothetical conserved protein</fullName>
    </submittedName>
</protein>
<accession>Q8EQX5</accession>
<dbReference type="AlphaFoldDB" id="Q8EQX5"/>
<gene>
    <name evidence="2" type="ordered locus">OB1563</name>
</gene>
<dbReference type="EMBL" id="BA000028">
    <property type="protein sequence ID" value="BAC13519.1"/>
    <property type="molecule type" value="Genomic_DNA"/>
</dbReference>
<sequence>MDHRIYQTPPLIVPPTKKSQSPKQSTVSFKDVLQEQNQLKISKHATERMHERNISINDKQWELIQDKMQEAKDKGVTDSLVVLNDATLVVSTSNNTVITAMDRHEFSSKIFTNINGTILIQD</sequence>
<keyword evidence="3" id="KW-1185">Reference proteome</keyword>
<proteinExistence type="predicted"/>
<dbReference type="KEGG" id="oih:OB1563"/>
<evidence type="ECO:0000256" key="1">
    <source>
        <dbReference type="SAM" id="MobiDB-lite"/>
    </source>
</evidence>
<dbReference type="HOGENOM" id="CLU_145226_0_0_9"/>
<name>Q8EQX5_OCEIH</name>
<dbReference type="OrthoDB" id="165650at2"/>
<feature type="region of interest" description="Disordered" evidence="1">
    <location>
        <begin position="1"/>
        <end position="26"/>
    </location>
</feature>
<dbReference type="eggNOG" id="ENOG5032Y5R">
    <property type="taxonomic scope" value="Bacteria"/>
</dbReference>
<evidence type="ECO:0000313" key="2">
    <source>
        <dbReference type="EMBL" id="BAC13519.1"/>
    </source>
</evidence>
<dbReference type="RefSeq" id="WP_011065963.1">
    <property type="nucleotide sequence ID" value="NC_004193.1"/>
</dbReference>
<feature type="compositionally biased region" description="Polar residues" evidence="1">
    <location>
        <begin position="17"/>
        <end position="26"/>
    </location>
</feature>
<dbReference type="InterPro" id="IPR013367">
    <property type="entry name" value="Flagellar_put"/>
</dbReference>
<dbReference type="STRING" id="221109.gene:10733803"/>